<dbReference type="Proteomes" id="UP000636793">
    <property type="component" value="Unassembled WGS sequence"/>
</dbReference>
<dbReference type="RefSeq" id="WP_308420958.1">
    <property type="nucleotide sequence ID" value="NZ_BMHI01000002.1"/>
</dbReference>
<gene>
    <name evidence="11" type="ORF">GCM10011492_14210</name>
</gene>
<accession>A0A916T0E7</accession>
<feature type="signal peptide" evidence="9">
    <location>
        <begin position="1"/>
        <end position="32"/>
    </location>
</feature>
<dbReference type="InterPro" id="IPR001320">
    <property type="entry name" value="Iontro_rcpt_C"/>
</dbReference>
<evidence type="ECO:0000256" key="8">
    <source>
        <dbReference type="RuleBase" id="RU363032"/>
    </source>
</evidence>
<feature type="transmembrane region" description="Helical" evidence="8">
    <location>
        <begin position="290"/>
        <end position="309"/>
    </location>
</feature>
<evidence type="ECO:0000256" key="4">
    <source>
        <dbReference type="ARBA" id="ARBA00022692"/>
    </source>
</evidence>
<feature type="transmembrane region" description="Helical" evidence="8">
    <location>
        <begin position="453"/>
        <end position="473"/>
    </location>
</feature>
<dbReference type="Pfam" id="PF00497">
    <property type="entry name" value="SBP_bac_3"/>
    <property type="match status" value="1"/>
</dbReference>
<keyword evidence="4 8" id="KW-0812">Transmembrane</keyword>
<evidence type="ECO:0000256" key="5">
    <source>
        <dbReference type="ARBA" id="ARBA00022970"/>
    </source>
</evidence>
<dbReference type="NCBIfam" id="TIGR01726">
    <property type="entry name" value="HEQRo_perm_3TM"/>
    <property type="match status" value="1"/>
</dbReference>
<feature type="domain" description="ABC transmembrane type-1" evidence="10">
    <location>
        <begin position="286"/>
        <end position="474"/>
    </location>
</feature>
<dbReference type="PROSITE" id="PS50928">
    <property type="entry name" value="ABC_TM1"/>
    <property type="match status" value="1"/>
</dbReference>
<keyword evidence="3" id="KW-1003">Cell membrane</keyword>
<reference evidence="11" key="1">
    <citation type="journal article" date="2014" name="Int. J. Syst. Evol. Microbiol.">
        <title>Complete genome sequence of Corynebacterium casei LMG S-19264T (=DSM 44701T), isolated from a smear-ripened cheese.</title>
        <authorList>
            <consortium name="US DOE Joint Genome Institute (JGI-PGF)"/>
            <person name="Walter F."/>
            <person name="Albersmeier A."/>
            <person name="Kalinowski J."/>
            <person name="Ruckert C."/>
        </authorList>
    </citation>
    <scope>NUCLEOTIDE SEQUENCE</scope>
    <source>
        <strain evidence="11">CGMCC 1.15085</strain>
    </source>
</reference>
<keyword evidence="5" id="KW-0029">Amino-acid transport</keyword>
<dbReference type="Gene3D" id="3.40.190.10">
    <property type="entry name" value="Periplasmic binding protein-like II"/>
    <property type="match status" value="2"/>
</dbReference>
<evidence type="ECO:0000256" key="7">
    <source>
        <dbReference type="ARBA" id="ARBA00023136"/>
    </source>
</evidence>
<keyword evidence="12" id="KW-1185">Reference proteome</keyword>
<dbReference type="InterPro" id="IPR043429">
    <property type="entry name" value="ArtM/GltK/GlnP/TcyL/YhdX-like"/>
</dbReference>
<keyword evidence="6 8" id="KW-1133">Transmembrane helix</keyword>
<feature type="chain" id="PRO_5037915560" evidence="9">
    <location>
        <begin position="33"/>
        <end position="487"/>
    </location>
</feature>
<dbReference type="Pfam" id="PF00528">
    <property type="entry name" value="BPD_transp_1"/>
    <property type="match status" value="1"/>
</dbReference>
<dbReference type="GO" id="GO:0015184">
    <property type="term" value="F:L-cystine transmembrane transporter activity"/>
    <property type="evidence" value="ECO:0007669"/>
    <property type="project" value="TreeGrafter"/>
</dbReference>
<comment type="subcellular location">
    <subcellularLocation>
        <location evidence="1 8">Cell membrane</location>
        <topology evidence="1 8">Multi-pass membrane protein</topology>
    </subcellularLocation>
</comment>
<feature type="transmembrane region" description="Helical" evidence="8">
    <location>
        <begin position="321"/>
        <end position="345"/>
    </location>
</feature>
<keyword evidence="2 8" id="KW-0813">Transport</keyword>
<dbReference type="SUPFAM" id="SSF161098">
    <property type="entry name" value="MetI-like"/>
    <property type="match status" value="1"/>
</dbReference>
<dbReference type="InterPro" id="IPR010065">
    <property type="entry name" value="AA_ABC_transptr_permease_3TM"/>
</dbReference>
<dbReference type="EMBL" id="BMHI01000002">
    <property type="protein sequence ID" value="GGB25324.1"/>
    <property type="molecule type" value="Genomic_DNA"/>
</dbReference>
<dbReference type="InterPro" id="IPR001638">
    <property type="entry name" value="Solute-binding_3/MltF_N"/>
</dbReference>
<dbReference type="CDD" id="cd06261">
    <property type="entry name" value="TM_PBP2"/>
    <property type="match status" value="1"/>
</dbReference>
<evidence type="ECO:0000256" key="1">
    <source>
        <dbReference type="ARBA" id="ARBA00004651"/>
    </source>
</evidence>
<evidence type="ECO:0000256" key="2">
    <source>
        <dbReference type="ARBA" id="ARBA00022448"/>
    </source>
</evidence>
<evidence type="ECO:0000313" key="12">
    <source>
        <dbReference type="Proteomes" id="UP000636793"/>
    </source>
</evidence>
<dbReference type="PANTHER" id="PTHR30614">
    <property type="entry name" value="MEMBRANE COMPONENT OF AMINO ACID ABC TRANSPORTER"/>
    <property type="match status" value="1"/>
</dbReference>
<evidence type="ECO:0000256" key="9">
    <source>
        <dbReference type="SAM" id="SignalP"/>
    </source>
</evidence>
<comment type="similarity">
    <text evidence="8">Belongs to the binding-protein-dependent transport system permease family.</text>
</comment>
<comment type="caution">
    <text evidence="11">The sequence shown here is derived from an EMBL/GenBank/DDBJ whole genome shotgun (WGS) entry which is preliminary data.</text>
</comment>
<evidence type="ECO:0000313" key="11">
    <source>
        <dbReference type="EMBL" id="GGB25324.1"/>
    </source>
</evidence>
<dbReference type="SMART" id="SM00062">
    <property type="entry name" value="PBPb"/>
    <property type="match status" value="1"/>
</dbReference>
<dbReference type="GO" id="GO:0015276">
    <property type="term" value="F:ligand-gated monoatomic ion channel activity"/>
    <property type="evidence" value="ECO:0007669"/>
    <property type="project" value="InterPro"/>
</dbReference>
<sequence length="487" mass="53214">MHKVWLFTARIAAMLATLFLLAGVFLAPPAHAATDKPSGLPKTLRVGTEGVYPPFSYYDASDKLTGYDVDYIKEVGKRLGVQVKFVETPWDSMFSALQSKRIDLVANQVTLNPERKAKYDLSSPYISTTGVLVVASDNKSIKSLKDLKGKRAGENITSNWAATAKKNGATVVGVDAMDKAISALTQGRVDAIVNDKLAVKNYLNTKGTKGVKIVATTDDKSESVFAARRGSSYMPAIDKEIRAMRQDGTSQKLYDKYFGAKAAEKSGTSDWQVVKDNAWPMLKATLKTTIPLTVVAFLIGLLIAVLVALMRRSSVLVLSWIARVFISIIRGTPLLVQLVIVFYGLPEIGIKFSTFISAAIALSLNVGGYGAEIVRSAISSVPDGQWEAAETIGMDYRTSLRRVILPQASRIAVPPLGNTLLSLVKDTSLTSMILALDLFHQAQIAAAPTYSYFALYCAAAVYYWVICFILNHFQGRLETRLNRYVVR</sequence>
<dbReference type="AlphaFoldDB" id="A0A916T0E7"/>
<protein>
    <submittedName>
        <fullName evidence="11">ABC transporter substrate-binding protein</fullName>
    </submittedName>
</protein>
<dbReference type="PANTHER" id="PTHR30614:SF0">
    <property type="entry name" value="L-CYSTINE TRANSPORT SYSTEM PERMEASE PROTEIN TCYL"/>
    <property type="match status" value="1"/>
</dbReference>
<dbReference type="GO" id="GO:0043190">
    <property type="term" value="C:ATP-binding cassette (ABC) transporter complex"/>
    <property type="evidence" value="ECO:0007669"/>
    <property type="project" value="InterPro"/>
</dbReference>
<dbReference type="Gene3D" id="1.10.3720.10">
    <property type="entry name" value="MetI-like"/>
    <property type="match status" value="1"/>
</dbReference>
<evidence type="ECO:0000256" key="3">
    <source>
        <dbReference type="ARBA" id="ARBA00022475"/>
    </source>
</evidence>
<proteinExistence type="inferred from homology"/>
<dbReference type="InterPro" id="IPR000515">
    <property type="entry name" value="MetI-like"/>
</dbReference>
<dbReference type="InterPro" id="IPR035906">
    <property type="entry name" value="MetI-like_sf"/>
</dbReference>
<evidence type="ECO:0000259" key="10">
    <source>
        <dbReference type="PROSITE" id="PS50928"/>
    </source>
</evidence>
<keyword evidence="9" id="KW-0732">Signal</keyword>
<name>A0A916T0E7_9MICO</name>
<organism evidence="11 12">
    <name type="scientific">Flexivirga endophytica</name>
    <dbReference type="NCBI Taxonomy" id="1849103"/>
    <lineage>
        <taxon>Bacteria</taxon>
        <taxon>Bacillati</taxon>
        <taxon>Actinomycetota</taxon>
        <taxon>Actinomycetes</taxon>
        <taxon>Micrococcales</taxon>
        <taxon>Dermacoccaceae</taxon>
        <taxon>Flexivirga</taxon>
    </lineage>
</organism>
<reference evidence="11" key="2">
    <citation type="submission" date="2020-09" db="EMBL/GenBank/DDBJ databases">
        <authorList>
            <person name="Sun Q."/>
            <person name="Zhou Y."/>
        </authorList>
    </citation>
    <scope>NUCLEOTIDE SEQUENCE</scope>
    <source>
        <strain evidence="11">CGMCC 1.15085</strain>
    </source>
</reference>
<dbReference type="SMART" id="SM00079">
    <property type="entry name" value="PBPe"/>
    <property type="match status" value="1"/>
</dbReference>
<dbReference type="SUPFAM" id="SSF53850">
    <property type="entry name" value="Periplasmic binding protein-like II"/>
    <property type="match status" value="1"/>
</dbReference>
<keyword evidence="7 8" id="KW-0472">Membrane</keyword>
<evidence type="ECO:0000256" key="6">
    <source>
        <dbReference type="ARBA" id="ARBA00022989"/>
    </source>
</evidence>